<dbReference type="RefSeq" id="WP_145069963.1">
    <property type="nucleotide sequence ID" value="NZ_CP036287.1"/>
</dbReference>
<sequence precursor="true">MREHIPGLPRPLAPALMALCLASAAAAQVSPYPSEGYVLSSPSSASAGNDAIYGVADDGSLTTLVAPNER</sequence>
<dbReference type="AlphaFoldDB" id="A0A518BS14"/>
<evidence type="ECO:0000313" key="2">
    <source>
        <dbReference type="EMBL" id="QDU69761.1"/>
    </source>
</evidence>
<accession>A0A518BS14</accession>
<organism evidence="2 3">
    <name type="scientific">Engelhardtia mirabilis</name>
    <dbReference type="NCBI Taxonomy" id="2528011"/>
    <lineage>
        <taxon>Bacteria</taxon>
        <taxon>Pseudomonadati</taxon>
        <taxon>Planctomycetota</taxon>
        <taxon>Planctomycetia</taxon>
        <taxon>Planctomycetia incertae sedis</taxon>
        <taxon>Engelhardtia</taxon>
    </lineage>
</organism>
<keyword evidence="1" id="KW-0732">Signal</keyword>
<feature type="signal peptide" evidence="1">
    <location>
        <begin position="1"/>
        <end position="27"/>
    </location>
</feature>
<evidence type="ECO:0000313" key="3">
    <source>
        <dbReference type="Proteomes" id="UP000316921"/>
    </source>
</evidence>
<name>A0A518BS14_9BACT</name>
<keyword evidence="3" id="KW-1185">Reference proteome</keyword>
<proteinExistence type="predicted"/>
<dbReference type="Proteomes" id="UP000316921">
    <property type="component" value="Chromosome"/>
</dbReference>
<gene>
    <name evidence="2" type="ORF">Pla133_48830</name>
</gene>
<feature type="chain" id="PRO_5021751885" evidence="1">
    <location>
        <begin position="28"/>
        <end position="70"/>
    </location>
</feature>
<evidence type="ECO:0000256" key="1">
    <source>
        <dbReference type="SAM" id="SignalP"/>
    </source>
</evidence>
<protein>
    <submittedName>
        <fullName evidence="2">Uncharacterized protein</fullName>
    </submittedName>
</protein>
<reference evidence="2 3" key="1">
    <citation type="submission" date="2019-02" db="EMBL/GenBank/DDBJ databases">
        <title>Deep-cultivation of Planctomycetes and their phenomic and genomic characterization uncovers novel biology.</title>
        <authorList>
            <person name="Wiegand S."/>
            <person name="Jogler M."/>
            <person name="Boedeker C."/>
            <person name="Pinto D."/>
            <person name="Vollmers J."/>
            <person name="Rivas-Marin E."/>
            <person name="Kohn T."/>
            <person name="Peeters S.H."/>
            <person name="Heuer A."/>
            <person name="Rast P."/>
            <person name="Oberbeckmann S."/>
            <person name="Bunk B."/>
            <person name="Jeske O."/>
            <person name="Meyerdierks A."/>
            <person name="Storesund J.E."/>
            <person name="Kallscheuer N."/>
            <person name="Luecker S."/>
            <person name="Lage O.M."/>
            <person name="Pohl T."/>
            <person name="Merkel B.J."/>
            <person name="Hornburger P."/>
            <person name="Mueller R.-W."/>
            <person name="Bruemmer F."/>
            <person name="Labrenz M."/>
            <person name="Spormann A.M."/>
            <person name="Op den Camp H."/>
            <person name="Overmann J."/>
            <person name="Amann R."/>
            <person name="Jetten M.S.M."/>
            <person name="Mascher T."/>
            <person name="Medema M.H."/>
            <person name="Devos D.P."/>
            <person name="Kaster A.-K."/>
            <person name="Ovreas L."/>
            <person name="Rohde M."/>
            <person name="Galperin M.Y."/>
            <person name="Jogler C."/>
        </authorList>
    </citation>
    <scope>NUCLEOTIDE SEQUENCE [LARGE SCALE GENOMIC DNA]</scope>
    <source>
        <strain evidence="2 3">Pla133</strain>
    </source>
</reference>
<dbReference type="KEGG" id="pbap:Pla133_48830"/>
<dbReference type="EMBL" id="CP036287">
    <property type="protein sequence ID" value="QDU69761.1"/>
    <property type="molecule type" value="Genomic_DNA"/>
</dbReference>